<protein>
    <submittedName>
        <fullName evidence="2">Uncharacterized protein</fullName>
    </submittedName>
</protein>
<gene>
    <name evidence="2" type="ORF">Kpho02_60400</name>
</gene>
<reference evidence="2" key="1">
    <citation type="submission" date="2023-02" db="EMBL/GenBank/DDBJ databases">
        <title>Kitasatospora phosalacinea NBRC 14627.</title>
        <authorList>
            <person name="Ichikawa N."/>
            <person name="Sato H."/>
            <person name="Tonouchi N."/>
        </authorList>
    </citation>
    <scope>NUCLEOTIDE SEQUENCE</scope>
    <source>
        <strain evidence="2">NBRC 14627</strain>
    </source>
</reference>
<dbReference type="Proteomes" id="UP001165041">
    <property type="component" value="Unassembled WGS sequence"/>
</dbReference>
<evidence type="ECO:0000313" key="3">
    <source>
        <dbReference type="Proteomes" id="UP001165041"/>
    </source>
</evidence>
<dbReference type="EMBL" id="BSSA01000027">
    <property type="protein sequence ID" value="GLW73742.1"/>
    <property type="molecule type" value="Genomic_DNA"/>
</dbReference>
<dbReference type="AlphaFoldDB" id="A0A9W6V602"/>
<feature type="region of interest" description="Disordered" evidence="1">
    <location>
        <begin position="88"/>
        <end position="108"/>
    </location>
</feature>
<evidence type="ECO:0000256" key="1">
    <source>
        <dbReference type="SAM" id="MobiDB-lite"/>
    </source>
</evidence>
<proteinExistence type="predicted"/>
<sequence length="108" mass="10924">MVVAAVREQPVRPVAGRGCPAGLEHALVLVDTLDVDAALERLRADGFDLRDQDIARFSCSSGTASTCSAGKASCCLGCPAACGHCGTRAGPGSSEHGRRRAVVGAGSE</sequence>
<organism evidence="2 3">
    <name type="scientific">Kitasatospora phosalacinea</name>
    <dbReference type="NCBI Taxonomy" id="2065"/>
    <lineage>
        <taxon>Bacteria</taxon>
        <taxon>Bacillati</taxon>
        <taxon>Actinomycetota</taxon>
        <taxon>Actinomycetes</taxon>
        <taxon>Kitasatosporales</taxon>
        <taxon>Streptomycetaceae</taxon>
        <taxon>Kitasatospora</taxon>
    </lineage>
</organism>
<name>A0A9W6V602_9ACTN</name>
<comment type="caution">
    <text evidence="2">The sequence shown here is derived from an EMBL/GenBank/DDBJ whole genome shotgun (WGS) entry which is preliminary data.</text>
</comment>
<accession>A0A9W6V602</accession>
<evidence type="ECO:0000313" key="2">
    <source>
        <dbReference type="EMBL" id="GLW73742.1"/>
    </source>
</evidence>